<dbReference type="InterPro" id="IPR009097">
    <property type="entry name" value="Cyclic_Pdiesterase"/>
</dbReference>
<evidence type="ECO:0000256" key="1">
    <source>
        <dbReference type="ARBA" id="ARBA00022722"/>
    </source>
</evidence>
<organism evidence="7 8">
    <name type="scientific">Coemansia javaensis</name>
    <dbReference type="NCBI Taxonomy" id="2761396"/>
    <lineage>
        <taxon>Eukaryota</taxon>
        <taxon>Fungi</taxon>
        <taxon>Fungi incertae sedis</taxon>
        <taxon>Zoopagomycota</taxon>
        <taxon>Kickxellomycotina</taxon>
        <taxon>Kickxellomycetes</taxon>
        <taxon>Kickxellales</taxon>
        <taxon>Kickxellaceae</taxon>
        <taxon>Coemansia</taxon>
    </lineage>
</organism>
<dbReference type="InterPro" id="IPR027521">
    <property type="entry name" value="Usb1"/>
</dbReference>
<gene>
    <name evidence="7" type="ORF">H4R18_001027</name>
</gene>
<evidence type="ECO:0000256" key="3">
    <source>
        <dbReference type="ARBA" id="ARBA00023239"/>
    </source>
</evidence>
<dbReference type="GO" id="GO:0005634">
    <property type="term" value="C:nucleus"/>
    <property type="evidence" value="ECO:0007669"/>
    <property type="project" value="TreeGrafter"/>
</dbReference>
<dbReference type="GO" id="GO:0000175">
    <property type="term" value="F:3'-5'-RNA exonuclease activity"/>
    <property type="evidence" value="ECO:0007669"/>
    <property type="project" value="TreeGrafter"/>
</dbReference>
<name>A0A9W8HMP3_9FUNG</name>
<evidence type="ECO:0000313" key="7">
    <source>
        <dbReference type="EMBL" id="KAJ2784562.1"/>
    </source>
</evidence>
<dbReference type="OrthoDB" id="49151at2759"/>
<dbReference type="Proteomes" id="UP001140217">
    <property type="component" value="Unassembled WGS sequence"/>
</dbReference>
<dbReference type="PANTHER" id="PTHR13522">
    <property type="entry name" value="U6 SNRNA PHOSPHODIESTERASE 1"/>
    <property type="match status" value="1"/>
</dbReference>
<protein>
    <recommendedName>
        <fullName evidence="5">U6 snRNA phosphodiesterase 1</fullName>
    </recommendedName>
    <alternativeName>
        <fullName evidence="6">3'-5' RNA exonuclease USB1</fullName>
    </alternativeName>
</protein>
<evidence type="ECO:0000256" key="2">
    <source>
        <dbReference type="ARBA" id="ARBA00022801"/>
    </source>
</evidence>
<keyword evidence="2" id="KW-0378">Hydrolase</keyword>
<keyword evidence="1" id="KW-0540">Nuclease</keyword>
<dbReference type="AlphaFoldDB" id="A0A9W8HMP3"/>
<comment type="caution">
    <text evidence="7">The sequence shown here is derived from an EMBL/GenBank/DDBJ whole genome shotgun (WGS) entry which is preliminary data.</text>
</comment>
<dbReference type="SUPFAM" id="SSF55144">
    <property type="entry name" value="LigT-like"/>
    <property type="match status" value="1"/>
</dbReference>
<evidence type="ECO:0000256" key="4">
    <source>
        <dbReference type="ARBA" id="ARBA00023242"/>
    </source>
</evidence>
<dbReference type="Pfam" id="PF09749">
    <property type="entry name" value="HVSL"/>
    <property type="match status" value="1"/>
</dbReference>
<evidence type="ECO:0000313" key="8">
    <source>
        <dbReference type="Proteomes" id="UP001140217"/>
    </source>
</evidence>
<dbReference type="PANTHER" id="PTHR13522:SF3">
    <property type="entry name" value="U6 SNRNA PHOSPHODIESTERASE 1"/>
    <property type="match status" value="1"/>
</dbReference>
<keyword evidence="8" id="KW-1185">Reference proteome</keyword>
<evidence type="ECO:0000256" key="6">
    <source>
        <dbReference type="ARBA" id="ARBA00030030"/>
    </source>
</evidence>
<dbReference type="GO" id="GO:0034477">
    <property type="term" value="P:U6 snRNA 3'-end processing"/>
    <property type="evidence" value="ECO:0007669"/>
    <property type="project" value="InterPro"/>
</dbReference>
<evidence type="ECO:0000256" key="5">
    <source>
        <dbReference type="ARBA" id="ARBA00029543"/>
    </source>
</evidence>
<proteinExistence type="predicted"/>
<accession>A0A9W8HMP3</accession>
<dbReference type="Gene3D" id="3.90.1140.10">
    <property type="entry name" value="Cyclic phosphodiesterase"/>
    <property type="match status" value="1"/>
</dbReference>
<dbReference type="EMBL" id="JANBUL010000024">
    <property type="protein sequence ID" value="KAJ2784562.1"/>
    <property type="molecule type" value="Genomic_DNA"/>
</dbReference>
<keyword evidence="3" id="KW-0456">Lyase</keyword>
<sequence>MVLGLAAYESSSEGSDADCADYYGDTGGGGGSGSDAGHVRGGWAGHVCLPVSGRSGEQLRALGRACAAALAGARGAALAEPHISLTRAFYVQEHQIAGFVRALEAEVAGIGEFAVAFGGLSAYRSEVRGGRAFVAADVAQGAAAVDRVRAAVDRVMARFGQRPFFARARFHASLARADLDGPAARRAGDALGAQLGEEILQLAAARIDAVQCAFGDRRFVLALGQAPRR</sequence>
<dbReference type="GO" id="GO:0016829">
    <property type="term" value="F:lyase activity"/>
    <property type="evidence" value="ECO:0007669"/>
    <property type="project" value="UniProtKB-KW"/>
</dbReference>
<keyword evidence="4" id="KW-0539">Nucleus</keyword>
<reference evidence="7" key="1">
    <citation type="submission" date="2022-07" db="EMBL/GenBank/DDBJ databases">
        <title>Phylogenomic reconstructions and comparative analyses of Kickxellomycotina fungi.</title>
        <authorList>
            <person name="Reynolds N.K."/>
            <person name="Stajich J.E."/>
            <person name="Barry K."/>
            <person name="Grigoriev I.V."/>
            <person name="Crous P."/>
            <person name="Smith M.E."/>
        </authorList>
    </citation>
    <scope>NUCLEOTIDE SEQUENCE</scope>
    <source>
        <strain evidence="7">NBRC 105414</strain>
    </source>
</reference>